<dbReference type="Pfam" id="PF06985">
    <property type="entry name" value="HET"/>
    <property type="match status" value="1"/>
</dbReference>
<evidence type="ECO:0000313" key="3">
    <source>
        <dbReference type="Proteomes" id="UP001321760"/>
    </source>
</evidence>
<sequence length="646" mass="73390">MSTSSANDRVETSFPITSNPYIYKALAPGEFRLLALHAGFPNDPTDPIRITIQERKLANADNMFQALSYTWAPTTPWKEVYCGDGNTSLYVTSNLYDALVSLRQPNVARILWIDQLAINQRDTEEKSAQVQLMGQIYAKALDVRVWLSSDMWKSSHDFVHLSNFTRLCDSSRLVGMRQALRDMEGNLPNEAWEAMFRLLQSSYFGRVWMIQEVTMAKQCGVMVFGRLINWVDIVDLSMMFGMEISPYYNDMFPANVRRHVATLGHMVTIRHYLKPDFARPEQDRGKWTLLNLLHKTWRFGATDQRDKFYALLALVNDFPAHCLASKILPDYSSDNTFESLAREAFLETLTGGGPLECLDYCTSYTKQTTPSWMGAVDIGFGRPHDLLMKDLWDAGGMMADPCPSHVRRVSMAGGPEELLSFRVTRIGSVFGSLPALPSEQVLEERLRLWISGREDEANAPQQPPPPHVAARDRDTMERYFAACKEITMEAFNPLRPGVGPGPHEIMDMCFRAFLFDIDPDSLGGHAMGGLLRLRRNTRPPPYYTLNDLYEKTPHWPNIMGRLRFCIGTKPQAASDPEKPTPLLCWVPPCTEQGDEICVVHGYRFPMVIRRVPGKEYYRFMGIAYVQGHMDGEALNGEFVVEDLVFN</sequence>
<reference evidence="2" key="2">
    <citation type="submission" date="2023-05" db="EMBL/GenBank/DDBJ databases">
        <authorList>
            <consortium name="Lawrence Berkeley National Laboratory"/>
            <person name="Steindorff A."/>
            <person name="Hensen N."/>
            <person name="Bonometti L."/>
            <person name="Westerberg I."/>
            <person name="Brannstrom I.O."/>
            <person name="Guillou S."/>
            <person name="Cros-Aarteil S."/>
            <person name="Calhoun S."/>
            <person name="Haridas S."/>
            <person name="Kuo A."/>
            <person name="Mondo S."/>
            <person name="Pangilinan J."/>
            <person name="Riley R."/>
            <person name="Labutti K."/>
            <person name="Andreopoulos B."/>
            <person name="Lipzen A."/>
            <person name="Chen C."/>
            <person name="Yanf M."/>
            <person name="Daum C."/>
            <person name="Ng V."/>
            <person name="Clum A."/>
            <person name="Ohm R."/>
            <person name="Martin F."/>
            <person name="Silar P."/>
            <person name="Natvig D."/>
            <person name="Lalanne C."/>
            <person name="Gautier V."/>
            <person name="Ament-Velasquez S.L."/>
            <person name="Kruys A."/>
            <person name="Hutchinson M.I."/>
            <person name="Powell A.J."/>
            <person name="Barry K."/>
            <person name="Miller A.N."/>
            <person name="Grigoriev I.V."/>
            <person name="Debuchy R."/>
            <person name="Gladieux P."/>
            <person name="Thoren M.H."/>
            <person name="Johannesson H."/>
        </authorList>
    </citation>
    <scope>NUCLEOTIDE SEQUENCE</scope>
    <source>
        <strain evidence="2">PSN243</strain>
    </source>
</reference>
<evidence type="ECO:0000259" key="1">
    <source>
        <dbReference type="Pfam" id="PF06985"/>
    </source>
</evidence>
<comment type="caution">
    <text evidence="2">The sequence shown here is derived from an EMBL/GenBank/DDBJ whole genome shotgun (WGS) entry which is preliminary data.</text>
</comment>
<protein>
    <submittedName>
        <fullName evidence="2">Heterokaryon incompatibility protein-domain-containing protein</fullName>
    </submittedName>
</protein>
<accession>A0AAV9GTJ0</accession>
<proteinExistence type="predicted"/>
<dbReference type="AlphaFoldDB" id="A0AAV9GTJ0"/>
<gene>
    <name evidence="2" type="ORF">QBC34DRAFT_459016</name>
</gene>
<reference evidence="2" key="1">
    <citation type="journal article" date="2023" name="Mol. Phylogenet. Evol.">
        <title>Genome-scale phylogeny and comparative genomics of the fungal order Sordariales.</title>
        <authorList>
            <person name="Hensen N."/>
            <person name="Bonometti L."/>
            <person name="Westerberg I."/>
            <person name="Brannstrom I.O."/>
            <person name="Guillou S."/>
            <person name="Cros-Aarteil S."/>
            <person name="Calhoun S."/>
            <person name="Haridas S."/>
            <person name="Kuo A."/>
            <person name="Mondo S."/>
            <person name="Pangilinan J."/>
            <person name="Riley R."/>
            <person name="LaButti K."/>
            <person name="Andreopoulos B."/>
            <person name="Lipzen A."/>
            <person name="Chen C."/>
            <person name="Yan M."/>
            <person name="Daum C."/>
            <person name="Ng V."/>
            <person name="Clum A."/>
            <person name="Steindorff A."/>
            <person name="Ohm R.A."/>
            <person name="Martin F."/>
            <person name="Silar P."/>
            <person name="Natvig D.O."/>
            <person name="Lalanne C."/>
            <person name="Gautier V."/>
            <person name="Ament-Velasquez S.L."/>
            <person name="Kruys A."/>
            <person name="Hutchinson M.I."/>
            <person name="Powell A.J."/>
            <person name="Barry K."/>
            <person name="Miller A.N."/>
            <person name="Grigoriev I.V."/>
            <person name="Debuchy R."/>
            <person name="Gladieux P."/>
            <person name="Hiltunen Thoren M."/>
            <person name="Johannesson H."/>
        </authorList>
    </citation>
    <scope>NUCLEOTIDE SEQUENCE</scope>
    <source>
        <strain evidence="2">PSN243</strain>
    </source>
</reference>
<dbReference type="PANTHER" id="PTHR24148:SF64">
    <property type="entry name" value="HETEROKARYON INCOMPATIBILITY DOMAIN-CONTAINING PROTEIN"/>
    <property type="match status" value="1"/>
</dbReference>
<dbReference type="Pfam" id="PF26639">
    <property type="entry name" value="Het-6_barrel"/>
    <property type="match status" value="1"/>
</dbReference>
<dbReference type="Proteomes" id="UP001321760">
    <property type="component" value="Unassembled WGS sequence"/>
</dbReference>
<dbReference type="EMBL" id="MU865929">
    <property type="protein sequence ID" value="KAK4451304.1"/>
    <property type="molecule type" value="Genomic_DNA"/>
</dbReference>
<dbReference type="InterPro" id="IPR052895">
    <property type="entry name" value="HetReg/Transcr_Mod"/>
</dbReference>
<name>A0AAV9GTJ0_9PEZI</name>
<keyword evidence="3" id="KW-1185">Reference proteome</keyword>
<organism evidence="2 3">
    <name type="scientific">Podospora aff. communis PSN243</name>
    <dbReference type="NCBI Taxonomy" id="3040156"/>
    <lineage>
        <taxon>Eukaryota</taxon>
        <taxon>Fungi</taxon>
        <taxon>Dikarya</taxon>
        <taxon>Ascomycota</taxon>
        <taxon>Pezizomycotina</taxon>
        <taxon>Sordariomycetes</taxon>
        <taxon>Sordariomycetidae</taxon>
        <taxon>Sordariales</taxon>
        <taxon>Podosporaceae</taxon>
        <taxon>Podospora</taxon>
    </lineage>
</organism>
<dbReference type="InterPro" id="IPR010730">
    <property type="entry name" value="HET"/>
</dbReference>
<dbReference type="PANTHER" id="PTHR24148">
    <property type="entry name" value="ANKYRIN REPEAT DOMAIN-CONTAINING PROTEIN 39 HOMOLOG-RELATED"/>
    <property type="match status" value="1"/>
</dbReference>
<feature type="domain" description="Heterokaryon incompatibility" evidence="1">
    <location>
        <begin position="64"/>
        <end position="212"/>
    </location>
</feature>
<evidence type="ECO:0000313" key="2">
    <source>
        <dbReference type="EMBL" id="KAK4451304.1"/>
    </source>
</evidence>